<protein>
    <submittedName>
        <fullName evidence="1">Uncharacterized protein</fullName>
    </submittedName>
</protein>
<evidence type="ECO:0000313" key="2">
    <source>
        <dbReference type="Proteomes" id="UP001144396"/>
    </source>
</evidence>
<reference evidence="1" key="1">
    <citation type="submission" date="2022-12" db="EMBL/GenBank/DDBJ databases">
        <title>Reference genome sequencing for broad-spectrum identification of bacterial and archaeal isolates by mass spectrometry.</title>
        <authorList>
            <person name="Sekiguchi Y."/>
            <person name="Tourlousse D.M."/>
        </authorList>
    </citation>
    <scope>NUCLEOTIDE SEQUENCE</scope>
    <source>
        <strain evidence="1">14</strain>
    </source>
</reference>
<dbReference type="Proteomes" id="UP001144396">
    <property type="component" value="Unassembled WGS sequence"/>
</dbReference>
<keyword evidence="2" id="KW-1185">Reference proteome</keyword>
<evidence type="ECO:0000313" key="1">
    <source>
        <dbReference type="EMBL" id="GLI26356.1"/>
    </source>
</evidence>
<accession>A0A9W6FNC5</accession>
<comment type="caution">
    <text evidence="1">The sequence shown here is derived from an EMBL/GenBank/DDBJ whole genome shotgun (WGS) entry which is preliminary data.</text>
</comment>
<dbReference type="RefSeq" id="WP_281882356.1">
    <property type="nucleotide sequence ID" value="NZ_BSDP01000001.1"/>
</dbReference>
<sequence length="301" mass="32833">MTSTQTATAVLERAVATTDPAARNRLITLCYREIAFALADVIGRKNLNWFAFGAWASGTAGAVIRGEGTSLGLGSEGVAAGNLAIIRDVAPPLLRWLIEVERTGEATPEAMGRALVDPVFDGRPGLAAAVRCYQRAAMLAREADAHGASDDRRAELEREIAERVLLGNALLGAHEQELVDRFIDEAMPLGGLFGLVTTRFVHLETPDGPIDVTEDVAPPPYLAGAQFPISLTALTYPELVLLFLRFHQSPGEDTTHSDAPIWEDYDERMGFILTFFRAHQCDPRYFEVPSRFLPEGAPEHH</sequence>
<gene>
    <name evidence="1" type="ORF">ARHIZOSPH14_05980</name>
</gene>
<name>A0A9W6FNC5_9MICO</name>
<dbReference type="EMBL" id="BSDP01000001">
    <property type="protein sequence ID" value="GLI26356.1"/>
    <property type="molecule type" value="Genomic_DNA"/>
</dbReference>
<organism evidence="1 2">
    <name type="scientific">Agromyces rhizosphaerae</name>
    <dbReference type="NCBI Taxonomy" id="88374"/>
    <lineage>
        <taxon>Bacteria</taxon>
        <taxon>Bacillati</taxon>
        <taxon>Actinomycetota</taxon>
        <taxon>Actinomycetes</taxon>
        <taxon>Micrococcales</taxon>
        <taxon>Microbacteriaceae</taxon>
        <taxon>Agromyces</taxon>
    </lineage>
</organism>
<dbReference type="AlphaFoldDB" id="A0A9W6FNC5"/>
<proteinExistence type="predicted"/>